<evidence type="ECO:0000313" key="3">
    <source>
        <dbReference type="Proteomes" id="UP000004478"/>
    </source>
</evidence>
<organism evidence="2 3">
    <name type="scientific">Cecembia lonarensis (strain CCUG 58316 / KCTC 22772 / LW9)</name>
    <dbReference type="NCBI Taxonomy" id="1225176"/>
    <lineage>
        <taxon>Bacteria</taxon>
        <taxon>Pseudomonadati</taxon>
        <taxon>Bacteroidota</taxon>
        <taxon>Cytophagia</taxon>
        <taxon>Cytophagales</taxon>
        <taxon>Cyclobacteriaceae</taxon>
        <taxon>Cecembia</taxon>
    </lineage>
</organism>
<keyword evidence="1" id="KW-0732">Signal</keyword>
<dbReference type="OrthoDB" id="945117at2"/>
<feature type="signal peptide" evidence="1">
    <location>
        <begin position="1"/>
        <end position="19"/>
    </location>
</feature>
<evidence type="ECO:0000313" key="2">
    <source>
        <dbReference type="EMBL" id="EKB49453.1"/>
    </source>
</evidence>
<name>K1LGM2_CECL9</name>
<dbReference type="EMBL" id="AMGM01000025">
    <property type="protein sequence ID" value="EKB49453.1"/>
    <property type="molecule type" value="Genomic_DNA"/>
</dbReference>
<dbReference type="RefSeq" id="WP_009184969.1">
    <property type="nucleotide sequence ID" value="NZ_AMGM01000025.1"/>
</dbReference>
<protein>
    <recommendedName>
        <fullName evidence="4">Outer membrane protein beta-barrel domain-containing protein</fullName>
    </recommendedName>
</protein>
<dbReference type="AlphaFoldDB" id="K1LGM2"/>
<keyword evidence="3" id="KW-1185">Reference proteome</keyword>
<evidence type="ECO:0000256" key="1">
    <source>
        <dbReference type="SAM" id="SignalP"/>
    </source>
</evidence>
<sequence length="210" mass="23100">MKILKILSFFLLISFSVHSQTEKGRMLLGAGTHFGFSNGIGMMDMYFTNTTREFADGTSEERSSYNIFFAPKVGYFLTDNLAAGIDLAFGWGKTEIPLTDFSVKANNALFGAGPFVRYYVPKGKILPFAEVNSIFGNQRTRTDMIGDTEGNTGITNIGGGFGLALLLGERSSFDLLLNYSSNSANFESDGFYTRQNTFGIKFGYTIFLGK</sequence>
<feature type="chain" id="PRO_5003850451" description="Outer membrane protein beta-barrel domain-containing protein" evidence="1">
    <location>
        <begin position="20"/>
        <end position="210"/>
    </location>
</feature>
<gene>
    <name evidence="2" type="ORF">B879_01939</name>
</gene>
<evidence type="ECO:0008006" key="4">
    <source>
        <dbReference type="Google" id="ProtNLM"/>
    </source>
</evidence>
<reference evidence="2 3" key="1">
    <citation type="journal article" date="2012" name="J. Bacteriol.">
        <title>Draft Genome Sequence of Cecembia lonarensis Strain LW9T, Isolated from Lonar Lake, a Haloalkaline Lake in India.</title>
        <authorList>
            <person name="Shivaji S."/>
            <person name="Ara S."/>
            <person name="Singh A."/>
            <person name="Pinnaka A.K."/>
        </authorList>
    </citation>
    <scope>NUCLEOTIDE SEQUENCE [LARGE SCALE GENOMIC DNA]</scope>
    <source>
        <strain evidence="2 3">LW9</strain>
    </source>
</reference>
<dbReference type="Proteomes" id="UP000004478">
    <property type="component" value="Unassembled WGS sequence"/>
</dbReference>
<comment type="caution">
    <text evidence="2">The sequence shown here is derived from an EMBL/GenBank/DDBJ whole genome shotgun (WGS) entry which is preliminary data.</text>
</comment>
<proteinExistence type="predicted"/>
<accession>K1LGM2</accession>